<dbReference type="AlphaFoldDB" id="A0A9P4MXI2"/>
<keyword evidence="2" id="KW-1185">Reference proteome</keyword>
<dbReference type="Proteomes" id="UP000800093">
    <property type="component" value="Unassembled WGS sequence"/>
</dbReference>
<accession>A0A9P4MXI2</accession>
<evidence type="ECO:0000313" key="2">
    <source>
        <dbReference type="Proteomes" id="UP000800093"/>
    </source>
</evidence>
<gene>
    <name evidence="1" type="ORF">CC78DRAFT_127084</name>
</gene>
<organism evidence="1 2">
    <name type="scientific">Lojkania enalia</name>
    <dbReference type="NCBI Taxonomy" id="147567"/>
    <lineage>
        <taxon>Eukaryota</taxon>
        <taxon>Fungi</taxon>
        <taxon>Dikarya</taxon>
        <taxon>Ascomycota</taxon>
        <taxon>Pezizomycotina</taxon>
        <taxon>Dothideomycetes</taxon>
        <taxon>Pleosporomycetidae</taxon>
        <taxon>Pleosporales</taxon>
        <taxon>Pleosporales incertae sedis</taxon>
        <taxon>Lojkania</taxon>
    </lineage>
</organism>
<reference evidence="2" key="1">
    <citation type="journal article" date="2020" name="Stud. Mycol.">
        <title>101 Dothideomycetes genomes: A test case for predicting lifestyles and emergence of pathogens.</title>
        <authorList>
            <person name="Haridas S."/>
            <person name="Albert R."/>
            <person name="Binder M."/>
            <person name="Bloem J."/>
            <person name="LaButti K."/>
            <person name="Salamov A."/>
            <person name="Andreopoulos B."/>
            <person name="Baker S."/>
            <person name="Barry K."/>
            <person name="Bills G."/>
            <person name="Bluhm B."/>
            <person name="Cannon C."/>
            <person name="Castanera R."/>
            <person name="Culley D."/>
            <person name="Daum C."/>
            <person name="Ezra D."/>
            <person name="Gonzalez J."/>
            <person name="Henrissat B."/>
            <person name="Kuo A."/>
            <person name="Liang C."/>
            <person name="Lipzen A."/>
            <person name="Lutzoni F."/>
            <person name="Magnuson J."/>
            <person name="Mondo S."/>
            <person name="Nolan M."/>
            <person name="Ohm R."/>
            <person name="Pangilinan J."/>
            <person name="Park H.-J."/>
            <person name="Ramirez L."/>
            <person name="Alfaro M."/>
            <person name="Sun H."/>
            <person name="Tritt A."/>
            <person name="Yoshinaga Y."/>
            <person name="Zwiers L.-H."/>
            <person name="Turgeon B."/>
            <person name="Goodwin S."/>
            <person name="Spatafora J."/>
            <person name="Crous P."/>
            <person name="Grigoriev I."/>
        </authorList>
    </citation>
    <scope>NUCLEOTIDE SEQUENCE [LARGE SCALE GENOMIC DNA]</scope>
    <source>
        <strain evidence="2">CBS 304.66</strain>
    </source>
</reference>
<dbReference type="OrthoDB" id="1044435at2759"/>
<dbReference type="Gene3D" id="3.10.490.10">
    <property type="entry name" value="Gamma-glutamyl cyclotransferase-like"/>
    <property type="match status" value="1"/>
</dbReference>
<proteinExistence type="predicted"/>
<sequence>MHLIDHEVPIFVYYPLMLPWVLATVLDLCDAKGAEDTAKNMTCATLHHYFRTVIKFTYRPTVLQTKREAMVDGILVAGSSKEQIARIEAYIDIEDHSKEIEEVEIQLADGAKPKIARLWVT</sequence>
<comment type="caution">
    <text evidence="1">The sequence shown here is derived from an EMBL/GenBank/DDBJ whole genome shotgun (WGS) entry which is preliminary data.</text>
</comment>
<name>A0A9P4MXI2_9PLEO</name>
<evidence type="ECO:0000313" key="1">
    <source>
        <dbReference type="EMBL" id="KAF2258282.1"/>
    </source>
</evidence>
<dbReference type="EMBL" id="ML986773">
    <property type="protein sequence ID" value="KAF2258282.1"/>
    <property type="molecule type" value="Genomic_DNA"/>
</dbReference>
<protein>
    <submittedName>
        <fullName evidence="1">Uncharacterized protein</fullName>
    </submittedName>
</protein>